<feature type="region of interest" description="Disordered" evidence="1">
    <location>
        <begin position="952"/>
        <end position="1027"/>
    </location>
</feature>
<feature type="region of interest" description="Disordered" evidence="1">
    <location>
        <begin position="1"/>
        <end position="26"/>
    </location>
</feature>
<proteinExistence type="predicted"/>
<dbReference type="AlphaFoldDB" id="A0A4Y9YEA2"/>
<organism evidence="3 4">
    <name type="scientific">Rhodofomes roseus</name>
    <dbReference type="NCBI Taxonomy" id="34475"/>
    <lineage>
        <taxon>Eukaryota</taxon>
        <taxon>Fungi</taxon>
        <taxon>Dikarya</taxon>
        <taxon>Basidiomycota</taxon>
        <taxon>Agaricomycotina</taxon>
        <taxon>Agaricomycetes</taxon>
        <taxon>Polyporales</taxon>
        <taxon>Rhodofomes</taxon>
    </lineage>
</organism>
<feature type="compositionally biased region" description="Polar residues" evidence="1">
    <location>
        <begin position="326"/>
        <end position="341"/>
    </location>
</feature>
<gene>
    <name evidence="3" type="ORF">EVJ58_g5477</name>
</gene>
<feature type="compositionally biased region" description="Acidic residues" evidence="1">
    <location>
        <begin position="276"/>
        <end position="289"/>
    </location>
</feature>
<feature type="compositionally biased region" description="Polar residues" evidence="1">
    <location>
        <begin position="960"/>
        <end position="970"/>
    </location>
</feature>
<accession>A0A4Y9YEA2</accession>
<dbReference type="PROSITE" id="PS50270">
    <property type="entry name" value="NGF_2"/>
    <property type="match status" value="1"/>
</dbReference>
<evidence type="ECO:0000313" key="4">
    <source>
        <dbReference type="Proteomes" id="UP000298390"/>
    </source>
</evidence>
<dbReference type="STRING" id="34475.A0A4Y9YEA2"/>
<protein>
    <recommendedName>
        <fullName evidence="2">DUF6589 domain-containing protein</fullName>
    </recommendedName>
</protein>
<feature type="region of interest" description="Disordered" evidence="1">
    <location>
        <begin position="262"/>
        <end position="341"/>
    </location>
</feature>
<reference evidence="3 4" key="1">
    <citation type="submission" date="2019-01" db="EMBL/GenBank/DDBJ databases">
        <title>Genome sequencing of the rare red list fungi Fomitopsis rosea.</title>
        <authorList>
            <person name="Buettner E."/>
            <person name="Kellner H."/>
        </authorList>
    </citation>
    <scope>NUCLEOTIDE SEQUENCE [LARGE SCALE GENOMIC DNA]</scope>
    <source>
        <strain evidence="3 4">DSM 105464</strain>
    </source>
</reference>
<dbReference type="Proteomes" id="UP000298390">
    <property type="component" value="Unassembled WGS sequence"/>
</dbReference>
<evidence type="ECO:0000313" key="3">
    <source>
        <dbReference type="EMBL" id="TFY59897.1"/>
    </source>
</evidence>
<evidence type="ECO:0000259" key="2">
    <source>
        <dbReference type="Pfam" id="PF20231"/>
    </source>
</evidence>
<feature type="region of interest" description="Disordered" evidence="1">
    <location>
        <begin position="378"/>
        <end position="404"/>
    </location>
</feature>
<dbReference type="InterPro" id="IPR046496">
    <property type="entry name" value="DUF6589"/>
</dbReference>
<feature type="compositionally biased region" description="Basic and acidic residues" evidence="1">
    <location>
        <begin position="986"/>
        <end position="1015"/>
    </location>
</feature>
<dbReference type="EMBL" id="SEKV01000281">
    <property type="protein sequence ID" value="TFY59897.1"/>
    <property type="molecule type" value="Genomic_DNA"/>
</dbReference>
<feature type="compositionally biased region" description="Low complexity" evidence="1">
    <location>
        <begin position="312"/>
        <end position="325"/>
    </location>
</feature>
<feature type="compositionally biased region" description="Basic and acidic residues" evidence="1">
    <location>
        <begin position="7"/>
        <end position="25"/>
    </location>
</feature>
<sequence>MLPESPARTREDRRRKDKADREKAQRLAAEVAEQEQEAHCKTTCERILQLLEEEDVPFIELLRHVSDPSYYQGKQRYWGLFRHTEGVKDILNMWVSSGNSATGRDVVQEWAVEHISSLLAREGVAASKDGFLRTEKRPVDETFALDFELGRLSEKLEEQCPITMQILSALSTSSRQRRRNTFSWRRRRQNYITTCALICLSARSQKNNYSRCIFGLYAYTAGAKRQVIELLSHIGVCCSYSALVGNLGDDTLADLEDEDAATESALPVSGAGMENLDADSSDSEDEEDVPPTAPPSPTSTHRPHPVQPPSSPTNSIPPVVSPPNSHLRNVPSQADVNSHSSDSLWDALDHVLAHERAASGPGSEADQELSAVIEDLRRESQEEPARNNDSGGGTAQSMTKKKKRVEGILKRLSDACRRAARANASSRLLAFVYDNINMVFRIAEQILGHKDSQENGTCATAFELYGATEEAMQTSDLISSFMDAPPLALDVILFSTQESQDFRELLQLTVLRIIVTHGGDTFARFRAQVDAFGPLLDTRIPLHRTNIYPLPSMKIDESTIVGNADVTKAVLSELGKDMSSPDFGKIVQVIAGDQLSIARLRSLTRNRSGHDSFPHSFLWALVMPGIFHYKMAATHGIMELFYGRTTSHRNPGSLAFHNTVLDHLIFVSLYARILVCLEIVTGSPDLDEYGQTVTWDQLKHDASETSRTAELRAQADKAASSAIDEDNEPGPRRLSQGDMVFENAILFMRDALVLRALTDAVKMGVSGRLVLLLKALGLIYRGSGRTKYAQEVLFLVHNLTHVWPEELRNIMLNNWLVNPTGRESSWVEVDLLQEHMNYWIKRTARTRRGSGWRWSRRASTSCAVSPPSSTTHWARNKARSTQALVLTESITVLMQSLRQHRMYVLDPGREIDDDKAMVPDSYTMGLELLEGPLDEFNRSIARLQARCQSTPLVGARYPGTSPSLTQAAQTNEEDGEVEGRGNSTNAREDVDASAKDSVDDASDDKGDDARDEHEPQAMFSLDTAGDVALDPDLLEDFEFGV</sequence>
<name>A0A4Y9YEA2_9APHY</name>
<dbReference type="Pfam" id="PF20231">
    <property type="entry name" value="DUF6589"/>
    <property type="match status" value="1"/>
</dbReference>
<evidence type="ECO:0000256" key="1">
    <source>
        <dbReference type="SAM" id="MobiDB-lite"/>
    </source>
</evidence>
<comment type="caution">
    <text evidence="3">The sequence shown here is derived from an EMBL/GenBank/DDBJ whole genome shotgun (WGS) entry which is preliminary data.</text>
</comment>
<feature type="domain" description="DUF6589" evidence="2">
    <location>
        <begin position="483"/>
        <end position="864"/>
    </location>
</feature>